<proteinExistence type="predicted"/>
<accession>A0A069SKJ3</accession>
<feature type="domain" description="VanZ-like" evidence="2">
    <location>
        <begin position="24"/>
        <end position="117"/>
    </location>
</feature>
<dbReference type="AlphaFoldDB" id="A0A069SKJ3"/>
<feature type="transmembrane region" description="Helical" evidence="1">
    <location>
        <begin position="102"/>
        <end position="120"/>
    </location>
</feature>
<dbReference type="PANTHER" id="PTHR28008:SF1">
    <property type="entry name" value="DOMAIN PROTEIN, PUTATIVE (AFU_ORTHOLOGUE AFUA_3G10980)-RELATED"/>
    <property type="match status" value="1"/>
</dbReference>
<dbReference type="NCBIfam" id="NF037970">
    <property type="entry name" value="vanZ_1"/>
    <property type="match status" value="1"/>
</dbReference>
<feature type="transmembrane region" description="Helical" evidence="1">
    <location>
        <begin position="69"/>
        <end position="90"/>
    </location>
</feature>
<dbReference type="PATRIC" id="fig|1339352.3.peg.1360"/>
<evidence type="ECO:0000313" key="3">
    <source>
        <dbReference type="EMBL" id="KDS54972.1"/>
    </source>
</evidence>
<reference evidence="3 4" key="1">
    <citation type="submission" date="2014-04" db="EMBL/GenBank/DDBJ databases">
        <authorList>
            <person name="Sears C."/>
            <person name="Carroll K."/>
            <person name="Sack B.R."/>
            <person name="Qadri F."/>
            <person name="Myers L.L."/>
            <person name="Chung G.-T."/>
            <person name="Escheverria P."/>
            <person name="Fraser C.M."/>
            <person name="Sadzewicz L."/>
            <person name="Shefchek K.A."/>
            <person name="Tallon L."/>
            <person name="Das S.P."/>
            <person name="Daugherty S."/>
            <person name="Mongodin E.F."/>
        </authorList>
    </citation>
    <scope>NUCLEOTIDE SEQUENCE [LARGE SCALE GENOMIC DNA]</scope>
    <source>
        <strain evidence="3 4">3975 RP4</strain>
    </source>
</reference>
<keyword evidence="1" id="KW-0812">Transmembrane</keyword>
<keyword evidence="1" id="KW-0472">Membrane</keyword>
<dbReference type="EMBL" id="JNHM01000018">
    <property type="protein sequence ID" value="KDS54972.1"/>
    <property type="molecule type" value="Genomic_DNA"/>
</dbReference>
<dbReference type="InterPro" id="IPR006976">
    <property type="entry name" value="VanZ-like"/>
</dbReference>
<organism evidence="3 4">
    <name type="scientific">Phocaeicola vulgatus str. 3975 RP4</name>
    <dbReference type="NCBI Taxonomy" id="1339352"/>
    <lineage>
        <taxon>Bacteria</taxon>
        <taxon>Pseudomonadati</taxon>
        <taxon>Bacteroidota</taxon>
        <taxon>Bacteroidia</taxon>
        <taxon>Bacteroidales</taxon>
        <taxon>Bacteroidaceae</taxon>
        <taxon>Phocaeicola</taxon>
    </lineage>
</organism>
<dbReference type="RefSeq" id="WP_005849507.1">
    <property type="nucleotide sequence ID" value="NZ_JNHM01000018.1"/>
</dbReference>
<keyword evidence="1" id="KW-1133">Transmembrane helix</keyword>
<feature type="transmembrane region" description="Helical" evidence="1">
    <location>
        <begin position="36"/>
        <end position="57"/>
    </location>
</feature>
<dbReference type="Pfam" id="PF04892">
    <property type="entry name" value="VanZ"/>
    <property type="match status" value="1"/>
</dbReference>
<comment type="caution">
    <text evidence="3">The sequence shown here is derived from an EMBL/GenBank/DDBJ whole genome shotgun (WGS) entry which is preliminary data.</text>
</comment>
<feature type="transmembrane region" description="Helical" evidence="1">
    <location>
        <begin position="7"/>
        <end position="24"/>
    </location>
</feature>
<evidence type="ECO:0000256" key="1">
    <source>
        <dbReference type="SAM" id="Phobius"/>
    </source>
</evidence>
<evidence type="ECO:0000259" key="2">
    <source>
        <dbReference type="Pfam" id="PF04892"/>
    </source>
</evidence>
<name>A0A069SKJ3_PHOVU</name>
<evidence type="ECO:0000313" key="4">
    <source>
        <dbReference type="Proteomes" id="UP000027661"/>
    </source>
</evidence>
<dbReference type="Proteomes" id="UP000027661">
    <property type="component" value="Unassembled WGS sequence"/>
</dbReference>
<sequence length="128" mass="14804">MLYYFRKYPVSLIIVAIIFYLSFFTPPKTDVEEIPYIDKVVHICMYGGLCFILWIEYLRNHKAINWNHVIWGGIIAPVAMSGCIELMQAYCTDTRSGDWLDFLANSIGVGLAALIGYYLLRPLIWRKS</sequence>
<dbReference type="PANTHER" id="PTHR28008">
    <property type="entry name" value="DOMAIN PROTEIN, PUTATIVE (AFU_ORTHOLOGUE AFUA_3G10980)-RELATED"/>
    <property type="match status" value="1"/>
</dbReference>
<gene>
    <name evidence="3" type="ORF">M099_1409</name>
</gene>
<protein>
    <submittedName>
        <fullName evidence="3">Putative membrane protein</fullName>
    </submittedName>
</protein>